<name>A0A1F7J5S3_9BACT</name>
<proteinExistence type="predicted"/>
<dbReference type="EMBL" id="MGAQ01000010">
    <property type="protein sequence ID" value="OGK50970.1"/>
    <property type="molecule type" value="Genomic_DNA"/>
</dbReference>
<dbReference type="GO" id="GO:0008781">
    <property type="term" value="F:N-acylneuraminate cytidylyltransferase activity"/>
    <property type="evidence" value="ECO:0007669"/>
    <property type="project" value="TreeGrafter"/>
</dbReference>
<protein>
    <submittedName>
        <fullName evidence="1">Phosphatase</fullName>
    </submittedName>
</protein>
<reference evidence="1 2" key="1">
    <citation type="journal article" date="2016" name="Nat. Commun.">
        <title>Thousands of microbial genomes shed light on interconnected biogeochemical processes in an aquifer system.</title>
        <authorList>
            <person name="Anantharaman K."/>
            <person name="Brown C.T."/>
            <person name="Hug L.A."/>
            <person name="Sharon I."/>
            <person name="Castelle C.J."/>
            <person name="Probst A.J."/>
            <person name="Thomas B.C."/>
            <person name="Singh A."/>
            <person name="Wilkins M.J."/>
            <person name="Karaoz U."/>
            <person name="Brodie E.L."/>
            <person name="Williams K.H."/>
            <person name="Hubbard S.S."/>
            <person name="Banfield J.F."/>
        </authorList>
    </citation>
    <scope>NUCLEOTIDE SEQUENCE [LARGE SCALE GENOMIC DNA]</scope>
</reference>
<accession>A0A1F7J5S3</accession>
<dbReference type="PANTHER" id="PTHR21485:SF3">
    <property type="entry name" value="N-ACYLNEURAMINATE CYTIDYLYLTRANSFERASE"/>
    <property type="match status" value="1"/>
</dbReference>
<comment type="caution">
    <text evidence="1">The sequence shown here is derived from an EMBL/GenBank/DDBJ whole genome shotgun (WGS) entry which is preliminary data.</text>
</comment>
<organism evidence="1 2">
    <name type="scientific">Candidatus Roizmanbacteria bacterium RIFCSPLOWO2_01_FULL_40_42</name>
    <dbReference type="NCBI Taxonomy" id="1802066"/>
    <lineage>
        <taxon>Bacteria</taxon>
        <taxon>Candidatus Roizmaniibacteriota</taxon>
    </lineage>
</organism>
<evidence type="ECO:0000313" key="1">
    <source>
        <dbReference type="EMBL" id="OGK50970.1"/>
    </source>
</evidence>
<gene>
    <name evidence="1" type="ORF">A3B50_00845</name>
</gene>
<sequence>MINCMENNSRKPKAFLIDVDGVMTSGHFYYTAEGKAMKVFGPDDNDALSLLGAYIEIRFTTGDRKGFEITKKRIVDDMKFPLDLVSTIKRIDWIREHYDPKDVIYMGDGIFDHYVFKHVGYAIATADADINAKKHADYTTERNGGNRAVAEACFHIMKKFFQAYDPEKVPDARIKLSGEWTV</sequence>
<dbReference type="SUPFAM" id="SSF56784">
    <property type="entry name" value="HAD-like"/>
    <property type="match status" value="1"/>
</dbReference>
<dbReference type="InterPro" id="IPR050793">
    <property type="entry name" value="CMP-NeuNAc_synthase"/>
</dbReference>
<evidence type="ECO:0000313" key="2">
    <source>
        <dbReference type="Proteomes" id="UP000178558"/>
    </source>
</evidence>
<dbReference type="InterPro" id="IPR023214">
    <property type="entry name" value="HAD_sf"/>
</dbReference>
<dbReference type="InterPro" id="IPR036412">
    <property type="entry name" value="HAD-like_sf"/>
</dbReference>
<dbReference type="Pfam" id="PF08282">
    <property type="entry name" value="Hydrolase_3"/>
    <property type="match status" value="1"/>
</dbReference>
<dbReference type="Gene3D" id="3.40.50.1000">
    <property type="entry name" value="HAD superfamily/HAD-like"/>
    <property type="match status" value="1"/>
</dbReference>
<dbReference type="PANTHER" id="PTHR21485">
    <property type="entry name" value="HAD SUPERFAMILY MEMBERS CMAS AND KDSC"/>
    <property type="match status" value="1"/>
</dbReference>
<dbReference type="Proteomes" id="UP000178558">
    <property type="component" value="Unassembled WGS sequence"/>
</dbReference>
<dbReference type="AlphaFoldDB" id="A0A1F7J5S3"/>